<dbReference type="InterPro" id="IPR016024">
    <property type="entry name" value="ARM-type_fold"/>
</dbReference>
<dbReference type="Pfam" id="PF12295">
    <property type="entry name" value="Symplekin_C"/>
    <property type="match status" value="1"/>
</dbReference>
<dbReference type="Gene3D" id="1.25.10.10">
    <property type="entry name" value="Leucine-rich Repeat Variant"/>
    <property type="match status" value="1"/>
</dbReference>
<evidence type="ECO:0000256" key="3">
    <source>
        <dbReference type="ARBA" id="ARBA00023242"/>
    </source>
</evidence>
<dbReference type="AlphaFoldDB" id="A0AA38H9D3"/>
<keyword evidence="2" id="KW-0507">mRNA processing</keyword>
<feature type="domain" description="Symplekin/Pta1 N-terminal" evidence="5">
    <location>
        <begin position="127"/>
        <end position="351"/>
    </location>
</feature>
<organism evidence="7 8">
    <name type="scientific">Dioszegia hungarica</name>
    <dbReference type="NCBI Taxonomy" id="4972"/>
    <lineage>
        <taxon>Eukaryota</taxon>
        <taxon>Fungi</taxon>
        <taxon>Dikarya</taxon>
        <taxon>Basidiomycota</taxon>
        <taxon>Agaricomycotina</taxon>
        <taxon>Tremellomycetes</taxon>
        <taxon>Tremellales</taxon>
        <taxon>Bulleribasidiaceae</taxon>
        <taxon>Dioszegia</taxon>
    </lineage>
</organism>
<feature type="region of interest" description="Disordered" evidence="4">
    <location>
        <begin position="735"/>
        <end position="758"/>
    </location>
</feature>
<accession>A0AA38H9D3</accession>
<evidence type="ECO:0000256" key="2">
    <source>
        <dbReference type="ARBA" id="ARBA00022664"/>
    </source>
</evidence>
<evidence type="ECO:0000256" key="4">
    <source>
        <dbReference type="SAM" id="MobiDB-lite"/>
    </source>
</evidence>
<proteinExistence type="predicted"/>
<dbReference type="EMBL" id="JAKWFO010000005">
    <property type="protein sequence ID" value="KAI9637022.1"/>
    <property type="molecule type" value="Genomic_DNA"/>
</dbReference>
<dbReference type="RefSeq" id="XP_052946799.1">
    <property type="nucleotide sequence ID" value="XM_053093583.1"/>
</dbReference>
<evidence type="ECO:0000259" key="6">
    <source>
        <dbReference type="Pfam" id="PF12295"/>
    </source>
</evidence>
<dbReference type="InterPro" id="IPR022075">
    <property type="entry name" value="Symplekin_C"/>
</dbReference>
<dbReference type="Proteomes" id="UP001164286">
    <property type="component" value="Unassembled WGS sequence"/>
</dbReference>
<feature type="region of interest" description="Disordered" evidence="4">
    <location>
        <begin position="346"/>
        <end position="400"/>
    </location>
</feature>
<feature type="domain" description="Symplekin C-terminal" evidence="6">
    <location>
        <begin position="863"/>
        <end position="1050"/>
    </location>
</feature>
<name>A0AA38H9D3_9TREE</name>
<feature type="compositionally biased region" description="Basic and acidic residues" evidence="4">
    <location>
        <begin position="735"/>
        <end position="745"/>
    </location>
</feature>
<evidence type="ECO:0000313" key="7">
    <source>
        <dbReference type="EMBL" id="KAI9637022.1"/>
    </source>
</evidence>
<dbReference type="InterPro" id="IPR021850">
    <property type="entry name" value="Symplekin/Pta1"/>
</dbReference>
<evidence type="ECO:0000256" key="1">
    <source>
        <dbReference type="ARBA" id="ARBA00004123"/>
    </source>
</evidence>
<evidence type="ECO:0000259" key="5">
    <source>
        <dbReference type="Pfam" id="PF11935"/>
    </source>
</evidence>
<evidence type="ECO:0000313" key="8">
    <source>
        <dbReference type="Proteomes" id="UP001164286"/>
    </source>
</evidence>
<dbReference type="PANTHER" id="PTHR15245">
    <property type="entry name" value="SYMPLEKIN-RELATED"/>
    <property type="match status" value="1"/>
</dbReference>
<gene>
    <name evidence="7" type="ORF">MKK02DRAFT_45732</name>
</gene>
<dbReference type="InterPro" id="IPR032460">
    <property type="entry name" value="Symplekin/Pta1_N"/>
</dbReference>
<sequence length="1079" mass="117527">MSLYADEDITVSSLDAAPAVSTTPAAAADPLQAFAAAITLPGESAAQAAALVQAGQRFEEHPEALPEVCAQLLPMVVDGGEEGLLRAWTLEMVGLAVGRGGLTGEVKVKVAQSSLEALNKLLHSNSVSTIKAVIPIFATIHPILFKLLATSRPPQQIHDLFISSKTRIISLVLDPAAQPQNSGVKAVAWKFVQKVLLAGTRAAAADPRLQKQTGSDPNIGIISRESMLSAPELEEEAIQLRNQLVSQLFTLSDPALLHPIIQTIPLLCKSRPVLAPALITSLTSWTPAAIEARGRPAMVVRAVEKTLRMAMAHLLKYGPLSQFSAQLNDALFRQKLRLETAWAAEQEAKRRKQDSRSGFGDGGMDKHPLEAESSAQGAKRARFDGPLVSQGSGKGKGPEADVSTFPLESVIDVVMAGLAVVDAELMREAFETAKRNLVEGNADAIPLLAQVLGIKGVKEEEEDEVLNPLDMDDDDDDDLMAADEEALDEAITFADFTLPPPEPLDTAEKDDVLTSLMERIWANGAALADLPDDLTLSDGIRPVVQPKEMWMLLLARLATRGEVGRKAIGDFVTADFAARSKFAGIWLNEEWYAQKLAREPPTRYTSHLDAILTAYLPKIDGKDKSLSAFLTSLPEIPTSVVDKLEKLCEDSERSIVGFLALRDLIEARPPVRQYALRTLLQLCTYPDRKIRVLAISTVRRWVPGSAMSDTIVKFALDVLMRLKLAKPEKEDVKMEVDEAKEEKVNVEPSPESKYIPSSPVTVDNVQQHVELAFALSRRHQDLLDEIFRLYPLLAPDIQDTVEQMLSPLFQSLGATDKLQSILRDFPPGADKLVLRTMTVLSAEGATTVVRELVKALMSERELDPRFIIPIIGTLERTEIEKQIPRIVSLLASPDSRDLVRTAFASVLQKLTPADLLVILHSGEVPPPSDDPSAPTPAPSNIKSTIEAIGICFSMTAVFRSDVLASALTRIADLPTLPLVFMRTVIQAVSTYKSLVPFVANTVLPKLVSKKIWTNPQLWDGFVKVARLLAPHSFGALLQLPKEWLKDVVEKQPALRGGLKTFLGSKPQAKAALVEIFGEA</sequence>
<keyword evidence="3" id="KW-0539">Nucleus</keyword>
<dbReference type="SUPFAM" id="SSF48371">
    <property type="entry name" value="ARM repeat"/>
    <property type="match status" value="2"/>
</dbReference>
<dbReference type="InterPro" id="IPR011989">
    <property type="entry name" value="ARM-like"/>
</dbReference>
<dbReference type="PANTHER" id="PTHR15245:SF20">
    <property type="entry name" value="SYMPLEKIN"/>
    <property type="match status" value="1"/>
</dbReference>
<dbReference type="GO" id="GO:0006397">
    <property type="term" value="P:mRNA processing"/>
    <property type="evidence" value="ECO:0007669"/>
    <property type="project" value="UniProtKB-KW"/>
</dbReference>
<protein>
    <submittedName>
        <fullName evidence="7">Symplekin tight junction protein C terminal-domain-containing protein</fullName>
    </submittedName>
</protein>
<comment type="caution">
    <text evidence="7">The sequence shown here is derived from an EMBL/GenBank/DDBJ whole genome shotgun (WGS) entry which is preliminary data.</text>
</comment>
<reference evidence="7" key="1">
    <citation type="journal article" date="2022" name="G3 (Bethesda)">
        <title>High quality genome of the basidiomycete yeast Dioszegia hungarica PDD-24b-2 isolated from cloud water.</title>
        <authorList>
            <person name="Jarrige D."/>
            <person name="Haridas S."/>
            <person name="Bleykasten-Grosshans C."/>
            <person name="Joly M."/>
            <person name="Nadalig T."/>
            <person name="Sancelme M."/>
            <person name="Vuilleumier S."/>
            <person name="Grigoriev I.V."/>
            <person name="Amato P."/>
            <person name="Bringel F."/>
        </authorList>
    </citation>
    <scope>NUCLEOTIDE SEQUENCE</scope>
    <source>
        <strain evidence="7">PDD-24b-2</strain>
    </source>
</reference>
<comment type="subcellular location">
    <subcellularLocation>
        <location evidence="1">Nucleus</location>
    </subcellularLocation>
</comment>
<dbReference type="Pfam" id="PF11935">
    <property type="entry name" value="SYMPK_PTA1_N"/>
    <property type="match status" value="1"/>
</dbReference>
<dbReference type="GO" id="GO:0005847">
    <property type="term" value="C:mRNA cleavage and polyadenylation specificity factor complex"/>
    <property type="evidence" value="ECO:0007669"/>
    <property type="project" value="TreeGrafter"/>
</dbReference>
<dbReference type="GeneID" id="77732788"/>
<keyword evidence="8" id="KW-1185">Reference proteome</keyword>